<dbReference type="AlphaFoldDB" id="A0A4U5LXM0"/>
<proteinExistence type="predicted"/>
<dbReference type="Proteomes" id="UP000298663">
    <property type="component" value="Unassembled WGS sequence"/>
</dbReference>
<keyword evidence="5" id="KW-1185">Reference proteome</keyword>
<gene>
    <name evidence="4" type="ORF">L596_028170</name>
</gene>
<dbReference type="InterPro" id="IPR015943">
    <property type="entry name" value="WD40/YVTN_repeat-like_dom_sf"/>
</dbReference>
<protein>
    <submittedName>
        <fullName evidence="4">Uncharacterized protein</fullName>
    </submittedName>
</protein>
<evidence type="ECO:0000313" key="4">
    <source>
        <dbReference type="EMBL" id="TKR60998.1"/>
    </source>
</evidence>
<sequence>MTGVAASSSAGEFNGAAGVPGTSAGILLRSTKQDSISSNSLLCCSGSVAHMYGGVSYRIGSVGHDTQLCLWDLTEDVLLRSSGGNVSARARNSTIISVGGPGGDQLGTPCDSVQTPSTSTSTADAMNSSTMPDSKGKKDKSSRRIHKRGFSFGAKFSTGSHESRWGRSSAGGSGWGAGNSAVQEKMRREERIAQMLGSAACPRMNQVPVIEPLICKRIAQERLTELNFRETCLVTACQEGLVCTWARPPIRVSQNPRIFNRYSYN</sequence>
<dbReference type="PANTHER" id="PTHR14107:SF16">
    <property type="entry name" value="AT02583P"/>
    <property type="match status" value="1"/>
</dbReference>
<dbReference type="Gene3D" id="2.130.10.10">
    <property type="entry name" value="YVTN repeat-like/Quinoprotein amine dehydrogenase"/>
    <property type="match status" value="1"/>
</dbReference>
<feature type="region of interest" description="Disordered" evidence="3">
    <location>
        <begin position="96"/>
        <end position="144"/>
    </location>
</feature>
<dbReference type="STRING" id="34508.A0A4U5LXM0"/>
<reference evidence="4 5" key="1">
    <citation type="journal article" date="2015" name="Genome Biol.">
        <title>Comparative genomics of Steinernema reveals deeply conserved gene regulatory networks.</title>
        <authorList>
            <person name="Dillman A.R."/>
            <person name="Macchietto M."/>
            <person name="Porter C.F."/>
            <person name="Rogers A."/>
            <person name="Williams B."/>
            <person name="Antoshechkin I."/>
            <person name="Lee M.M."/>
            <person name="Goodwin Z."/>
            <person name="Lu X."/>
            <person name="Lewis E.E."/>
            <person name="Goodrich-Blair H."/>
            <person name="Stock S.P."/>
            <person name="Adams B.J."/>
            <person name="Sternberg P.W."/>
            <person name="Mortazavi A."/>
        </authorList>
    </citation>
    <scope>NUCLEOTIDE SEQUENCE [LARGE SCALE GENOMIC DNA]</scope>
    <source>
        <strain evidence="4 5">ALL</strain>
    </source>
</reference>
<name>A0A4U5LXM0_STECR</name>
<organism evidence="4 5">
    <name type="scientific">Steinernema carpocapsae</name>
    <name type="common">Entomopathogenic nematode</name>
    <dbReference type="NCBI Taxonomy" id="34508"/>
    <lineage>
        <taxon>Eukaryota</taxon>
        <taxon>Metazoa</taxon>
        <taxon>Ecdysozoa</taxon>
        <taxon>Nematoda</taxon>
        <taxon>Chromadorea</taxon>
        <taxon>Rhabditida</taxon>
        <taxon>Tylenchina</taxon>
        <taxon>Panagrolaimomorpha</taxon>
        <taxon>Strongyloidoidea</taxon>
        <taxon>Steinernematidae</taxon>
        <taxon>Steinernema</taxon>
    </lineage>
</organism>
<feature type="region of interest" description="Disordered" evidence="3">
    <location>
        <begin position="159"/>
        <end position="179"/>
    </location>
</feature>
<comment type="caution">
    <text evidence="4">The sequence shown here is derived from an EMBL/GenBank/DDBJ whole genome shotgun (WGS) entry which is preliminary data.</text>
</comment>
<dbReference type="EMBL" id="AZBU02000011">
    <property type="protein sequence ID" value="TKR60998.1"/>
    <property type="molecule type" value="Genomic_DNA"/>
</dbReference>
<reference evidence="4 5" key="2">
    <citation type="journal article" date="2019" name="G3 (Bethesda)">
        <title>Hybrid Assembly of the Genome of the Entomopathogenic Nematode Steinernema carpocapsae Identifies the X-Chromosome.</title>
        <authorList>
            <person name="Serra L."/>
            <person name="Macchietto M."/>
            <person name="Macias-Munoz A."/>
            <person name="McGill C.J."/>
            <person name="Rodriguez I.M."/>
            <person name="Rodriguez B."/>
            <person name="Murad R."/>
            <person name="Mortazavi A."/>
        </authorList>
    </citation>
    <scope>NUCLEOTIDE SEQUENCE [LARGE SCALE GENOMIC DNA]</scope>
    <source>
        <strain evidence="4 5">ALL</strain>
    </source>
</reference>
<dbReference type="PANTHER" id="PTHR14107">
    <property type="entry name" value="WD REPEAT PROTEIN"/>
    <property type="match status" value="1"/>
</dbReference>
<keyword evidence="1" id="KW-0853">WD repeat</keyword>
<dbReference type="OrthoDB" id="3367at2759"/>
<evidence type="ECO:0000256" key="2">
    <source>
        <dbReference type="ARBA" id="ARBA00022737"/>
    </source>
</evidence>
<evidence type="ECO:0000313" key="5">
    <source>
        <dbReference type="Proteomes" id="UP000298663"/>
    </source>
</evidence>
<dbReference type="InterPro" id="IPR051362">
    <property type="entry name" value="WD_repeat_creC_regulators"/>
</dbReference>
<evidence type="ECO:0000256" key="1">
    <source>
        <dbReference type="ARBA" id="ARBA00022574"/>
    </source>
</evidence>
<accession>A0A4U5LXM0</accession>
<feature type="compositionally biased region" description="Polar residues" evidence="3">
    <location>
        <begin position="111"/>
        <end position="132"/>
    </location>
</feature>
<keyword evidence="2" id="KW-0677">Repeat</keyword>
<evidence type="ECO:0000256" key="3">
    <source>
        <dbReference type="SAM" id="MobiDB-lite"/>
    </source>
</evidence>